<evidence type="ECO:0000256" key="13">
    <source>
        <dbReference type="SAM" id="MobiDB-lite"/>
    </source>
</evidence>
<evidence type="ECO:0000256" key="9">
    <source>
        <dbReference type="ARBA" id="ARBA00023055"/>
    </source>
</evidence>
<dbReference type="Gene3D" id="2.60.40.150">
    <property type="entry name" value="C2 domain"/>
    <property type="match status" value="1"/>
</dbReference>
<dbReference type="GO" id="GO:0016020">
    <property type="term" value="C:membrane"/>
    <property type="evidence" value="ECO:0007669"/>
    <property type="project" value="UniProtKB-SubCell"/>
</dbReference>
<dbReference type="Pfam" id="PF00168">
    <property type="entry name" value="C2"/>
    <property type="match status" value="1"/>
</dbReference>
<dbReference type="InterPro" id="IPR031468">
    <property type="entry name" value="SMP_LBD"/>
</dbReference>
<evidence type="ECO:0000256" key="6">
    <source>
        <dbReference type="ARBA" id="ARBA00022737"/>
    </source>
</evidence>
<keyword evidence="18" id="KW-1185">Reference proteome</keyword>
<evidence type="ECO:0000256" key="7">
    <source>
        <dbReference type="ARBA" id="ARBA00022837"/>
    </source>
</evidence>
<dbReference type="CDD" id="cd21677">
    <property type="entry name" value="SMP_SYT"/>
    <property type="match status" value="1"/>
</dbReference>
<evidence type="ECO:0000313" key="18">
    <source>
        <dbReference type="Proteomes" id="UP000091857"/>
    </source>
</evidence>
<evidence type="ECO:0000256" key="10">
    <source>
        <dbReference type="ARBA" id="ARBA00023121"/>
    </source>
</evidence>
<feature type="domain" description="C2" evidence="15">
    <location>
        <begin position="247"/>
        <end position="363"/>
    </location>
</feature>
<evidence type="ECO:0000256" key="11">
    <source>
        <dbReference type="ARBA" id="ARBA00023136"/>
    </source>
</evidence>
<evidence type="ECO:0000256" key="4">
    <source>
        <dbReference type="ARBA" id="ARBA00022692"/>
    </source>
</evidence>
<evidence type="ECO:0000313" key="17">
    <source>
        <dbReference type="EMBL" id="OAY49277.1"/>
    </source>
</evidence>
<sequence>MGLVSGIFLGMIFGIAVMAGWKHMMRYRSTKRVAKAVDIKLLGSLNRDDLKKICGDNFPEWISFPAFEQVKWLNKQLSKLWPFIADAATMVVKESVEPLLEDYRPPGITSLKFSKFSLGTVPPKIEGIRVQSLKKGQIIMDIDFRWGGDPSIILGVEAALVASIPIQLKDLEVYTVIRVIFQLAEEIPCISAVVVALLSEPKPKIDYVLKAVGGSLTAIPGLSDMIDDTVHSIVTDMLQWPHRIVVPIGGIPVDTSELELKPQGKLTVTVVKANELKNMEMIGKSDPYVVLYIRPVFKVKSAVVENNLNPVWDQTFELIAEDKETQTLILEVFDQDIGQDKRLGITKVPLIELEAETWKEMELRLLPSLDMLKIKDKKDRGTLTIKVLYHEFNKEEQLAALEEEKRILEERKKLKEAGVIGSTMDALDGAASLVGSGVGMVGTGIGAGVGLVGTGVGAGVGIVGSSIGAVGTGLSKAGKFMGRTFTGQSSKRSGSSTPVNNVQENGGAKPL</sequence>
<dbReference type="Proteomes" id="UP000091857">
    <property type="component" value="Chromosome 5"/>
</dbReference>
<evidence type="ECO:0000259" key="15">
    <source>
        <dbReference type="PROSITE" id="PS50004"/>
    </source>
</evidence>
<comment type="similarity">
    <text evidence="2">Belongs to the synaptotagmin family.</text>
</comment>
<feature type="coiled-coil region" evidence="12">
    <location>
        <begin position="391"/>
        <end position="418"/>
    </location>
</feature>
<protein>
    <recommendedName>
        <fullName evidence="19">C2 domain-containing protein</fullName>
    </recommendedName>
</protein>
<dbReference type="EMBL" id="CM004391">
    <property type="protein sequence ID" value="OAY49277.1"/>
    <property type="molecule type" value="Genomic_DNA"/>
</dbReference>
<keyword evidence="7" id="KW-0106">Calcium</keyword>
<keyword evidence="11 14" id="KW-0472">Membrane</keyword>
<keyword evidence="3" id="KW-0813">Transport</keyword>
<feature type="domain" description="SMP-LTD" evidence="16">
    <location>
        <begin position="66"/>
        <end position="249"/>
    </location>
</feature>
<dbReference type="PANTHER" id="PTHR10774:SF190">
    <property type="entry name" value="C2 CALCIUM_LIPID-BINDING ENDONUCLEASE_EXONUCLEASE_PHOSPHATASE-RELATED"/>
    <property type="match status" value="1"/>
</dbReference>
<keyword evidence="5" id="KW-0479">Metal-binding</keyword>
<dbReference type="AlphaFoldDB" id="A0A2C9VT85"/>
<comment type="subcellular location">
    <subcellularLocation>
        <location evidence="1">Membrane</location>
        <topology evidence="1">Single-pass membrane protein</topology>
    </subcellularLocation>
</comment>
<organism evidence="17 18">
    <name type="scientific">Manihot esculenta</name>
    <name type="common">Cassava</name>
    <name type="synonym">Jatropha manihot</name>
    <dbReference type="NCBI Taxonomy" id="3983"/>
    <lineage>
        <taxon>Eukaryota</taxon>
        <taxon>Viridiplantae</taxon>
        <taxon>Streptophyta</taxon>
        <taxon>Embryophyta</taxon>
        <taxon>Tracheophyta</taxon>
        <taxon>Spermatophyta</taxon>
        <taxon>Magnoliopsida</taxon>
        <taxon>eudicotyledons</taxon>
        <taxon>Gunneridae</taxon>
        <taxon>Pentapetalae</taxon>
        <taxon>rosids</taxon>
        <taxon>fabids</taxon>
        <taxon>Malpighiales</taxon>
        <taxon>Euphorbiaceae</taxon>
        <taxon>Crotonoideae</taxon>
        <taxon>Manihoteae</taxon>
        <taxon>Manihot</taxon>
    </lineage>
</organism>
<dbReference type="PRINTS" id="PR00360">
    <property type="entry name" value="C2DOMAIN"/>
</dbReference>
<dbReference type="SMART" id="SM00239">
    <property type="entry name" value="C2"/>
    <property type="match status" value="1"/>
</dbReference>
<keyword evidence="9" id="KW-0445">Lipid transport</keyword>
<dbReference type="CDD" id="cd00030">
    <property type="entry name" value="C2"/>
    <property type="match status" value="1"/>
</dbReference>
<keyword evidence="8 14" id="KW-1133">Transmembrane helix</keyword>
<feature type="transmembrane region" description="Helical" evidence="14">
    <location>
        <begin position="6"/>
        <end position="25"/>
    </location>
</feature>
<proteinExistence type="inferred from homology"/>
<dbReference type="Gramene" id="Manes.05G043200.1.v8.1">
    <property type="protein sequence ID" value="Manes.05G043200.1.v8.1.CDS"/>
    <property type="gene ID" value="Manes.05G043200.v8.1"/>
</dbReference>
<dbReference type="OrthoDB" id="67700at2759"/>
<dbReference type="InterPro" id="IPR039010">
    <property type="entry name" value="Synaptotagmin_SMP"/>
</dbReference>
<feature type="region of interest" description="Disordered" evidence="13">
    <location>
        <begin position="485"/>
        <end position="511"/>
    </location>
</feature>
<evidence type="ECO:0000256" key="3">
    <source>
        <dbReference type="ARBA" id="ARBA00022448"/>
    </source>
</evidence>
<evidence type="ECO:0000259" key="16">
    <source>
        <dbReference type="PROSITE" id="PS51847"/>
    </source>
</evidence>
<dbReference type="Pfam" id="PF17047">
    <property type="entry name" value="SMP_LBD"/>
    <property type="match status" value="1"/>
</dbReference>
<dbReference type="PROSITE" id="PS51847">
    <property type="entry name" value="SMP"/>
    <property type="match status" value="1"/>
</dbReference>
<dbReference type="GO" id="GO:0006869">
    <property type="term" value="P:lipid transport"/>
    <property type="evidence" value="ECO:0007669"/>
    <property type="project" value="UniProtKB-KW"/>
</dbReference>
<dbReference type="GO" id="GO:0005783">
    <property type="term" value="C:endoplasmic reticulum"/>
    <property type="evidence" value="ECO:0000318"/>
    <property type="project" value="GO_Central"/>
</dbReference>
<dbReference type="STRING" id="3983.A0A2C9VT85"/>
<keyword evidence="4 14" id="KW-0812">Transmembrane</keyword>
<feature type="compositionally biased region" description="Polar residues" evidence="13">
    <location>
        <begin position="485"/>
        <end position="504"/>
    </location>
</feature>
<dbReference type="InterPro" id="IPR045050">
    <property type="entry name" value="Synaptotagmin_plant"/>
</dbReference>
<keyword evidence="10" id="KW-0446">Lipid-binding</keyword>
<evidence type="ECO:0008006" key="19">
    <source>
        <dbReference type="Google" id="ProtNLM"/>
    </source>
</evidence>
<dbReference type="GO" id="GO:0008289">
    <property type="term" value="F:lipid binding"/>
    <property type="evidence" value="ECO:0007669"/>
    <property type="project" value="UniProtKB-KW"/>
</dbReference>
<dbReference type="PROSITE" id="PS50004">
    <property type="entry name" value="C2"/>
    <property type="match status" value="1"/>
</dbReference>
<gene>
    <name evidence="17" type="ORF">MANES_05G043200v8</name>
</gene>
<evidence type="ECO:0000256" key="14">
    <source>
        <dbReference type="SAM" id="Phobius"/>
    </source>
</evidence>
<keyword evidence="6" id="KW-0677">Repeat</keyword>
<comment type="caution">
    <text evidence="17">The sequence shown here is derived from an EMBL/GenBank/DDBJ whole genome shotgun (WGS) entry which is preliminary data.</text>
</comment>
<keyword evidence="12" id="KW-0175">Coiled coil</keyword>
<dbReference type="GO" id="GO:0046872">
    <property type="term" value="F:metal ion binding"/>
    <property type="evidence" value="ECO:0007669"/>
    <property type="project" value="UniProtKB-KW"/>
</dbReference>
<dbReference type="PANTHER" id="PTHR10774">
    <property type="entry name" value="EXTENDED SYNAPTOTAGMIN-RELATED"/>
    <property type="match status" value="1"/>
</dbReference>
<dbReference type="InterPro" id="IPR000008">
    <property type="entry name" value="C2_dom"/>
</dbReference>
<name>A0A2C9VT85_MANES</name>
<dbReference type="OMA" id="MWPFIAD"/>
<dbReference type="SUPFAM" id="SSF49562">
    <property type="entry name" value="C2 domain (Calcium/lipid-binding domain, CaLB)"/>
    <property type="match status" value="1"/>
</dbReference>
<dbReference type="FunFam" id="2.60.40.150:FF:000130">
    <property type="entry name" value="synaptotagmin-4 isoform X1"/>
    <property type="match status" value="1"/>
</dbReference>
<dbReference type="InterPro" id="IPR035892">
    <property type="entry name" value="C2_domain_sf"/>
</dbReference>
<reference evidence="18" key="1">
    <citation type="journal article" date="2016" name="Nat. Biotechnol.">
        <title>Sequencing wild and cultivated cassava and related species reveals extensive interspecific hybridization and genetic diversity.</title>
        <authorList>
            <person name="Bredeson J.V."/>
            <person name="Lyons J.B."/>
            <person name="Prochnik S.E."/>
            <person name="Wu G.A."/>
            <person name="Ha C.M."/>
            <person name="Edsinger-Gonzales E."/>
            <person name="Grimwood J."/>
            <person name="Schmutz J."/>
            <person name="Rabbi I.Y."/>
            <person name="Egesi C."/>
            <person name="Nauluvula P."/>
            <person name="Lebot V."/>
            <person name="Ndunguru J."/>
            <person name="Mkamilo G."/>
            <person name="Bart R.S."/>
            <person name="Setter T.L."/>
            <person name="Gleadow R.M."/>
            <person name="Kulakow P."/>
            <person name="Ferguson M.E."/>
            <person name="Rounsley S."/>
            <person name="Rokhsar D.S."/>
        </authorList>
    </citation>
    <scope>NUCLEOTIDE SEQUENCE [LARGE SCALE GENOMIC DNA]</scope>
    <source>
        <strain evidence="18">cv. AM560-2</strain>
    </source>
</reference>
<evidence type="ECO:0000256" key="8">
    <source>
        <dbReference type="ARBA" id="ARBA00022989"/>
    </source>
</evidence>
<evidence type="ECO:0000256" key="1">
    <source>
        <dbReference type="ARBA" id="ARBA00004167"/>
    </source>
</evidence>
<accession>A0A2C9VT85</accession>
<evidence type="ECO:0000256" key="2">
    <source>
        <dbReference type="ARBA" id="ARBA00006996"/>
    </source>
</evidence>
<evidence type="ECO:0000256" key="12">
    <source>
        <dbReference type="SAM" id="Coils"/>
    </source>
</evidence>
<evidence type="ECO:0000256" key="5">
    <source>
        <dbReference type="ARBA" id="ARBA00022723"/>
    </source>
</evidence>